<dbReference type="PROSITE" id="PS00455">
    <property type="entry name" value="AMP_BINDING"/>
    <property type="match status" value="1"/>
</dbReference>
<evidence type="ECO:0000313" key="7">
    <source>
        <dbReference type="EMBL" id="KIK09411.1"/>
    </source>
</evidence>
<protein>
    <recommendedName>
        <fullName evidence="6">AMP-dependent synthetase/ligase domain-containing protein</fullName>
    </recommendedName>
</protein>
<dbReference type="HOGENOM" id="CLU_000022_45_2_1"/>
<dbReference type="InterPro" id="IPR020845">
    <property type="entry name" value="AMP-binding_CS"/>
</dbReference>
<dbReference type="GO" id="GO:0005783">
    <property type="term" value="C:endoplasmic reticulum"/>
    <property type="evidence" value="ECO:0007669"/>
    <property type="project" value="TreeGrafter"/>
</dbReference>
<comment type="catalytic activity">
    <reaction evidence="5">
        <text>a long-chain fatty acid + ATP + CoA = a long-chain fatty acyl-CoA + AMP + diphosphate</text>
        <dbReference type="Rhea" id="RHEA:15421"/>
        <dbReference type="ChEBI" id="CHEBI:30616"/>
        <dbReference type="ChEBI" id="CHEBI:33019"/>
        <dbReference type="ChEBI" id="CHEBI:57287"/>
        <dbReference type="ChEBI" id="CHEBI:57560"/>
        <dbReference type="ChEBI" id="CHEBI:83139"/>
        <dbReference type="ChEBI" id="CHEBI:456215"/>
        <dbReference type="EC" id="6.2.1.3"/>
    </reaction>
</comment>
<dbReference type="Gene3D" id="3.40.50.12780">
    <property type="entry name" value="N-terminal domain of ligase-like"/>
    <property type="match status" value="1"/>
</dbReference>
<evidence type="ECO:0000256" key="2">
    <source>
        <dbReference type="ARBA" id="ARBA00022598"/>
    </source>
</evidence>
<keyword evidence="4" id="KW-0067">ATP-binding</keyword>
<evidence type="ECO:0000256" key="5">
    <source>
        <dbReference type="ARBA" id="ARBA00036813"/>
    </source>
</evidence>
<dbReference type="GO" id="GO:0005886">
    <property type="term" value="C:plasma membrane"/>
    <property type="evidence" value="ECO:0007669"/>
    <property type="project" value="TreeGrafter"/>
</dbReference>
<dbReference type="EMBL" id="KN838538">
    <property type="protein sequence ID" value="KIK09411.1"/>
    <property type="molecule type" value="Genomic_DNA"/>
</dbReference>
<keyword evidence="8" id="KW-1185">Reference proteome</keyword>
<sequence length="690" mass="75090">MKVHTNKLGYFGEGSVEVAAPAGPGEGPTRRCTLSKDGLVTQPFEGIDTVYDIVAYAARTHGSRKALGWRDVVNVIEEEKEVTKVIDGQAVKEKKKWKFFELSDYKYLSFIEVKEAVSEIARALIHLGVTSDDVINVYSQTSVNWQLMAHACASISTTIATAYDTLGEEGLTHSLNEPNCAGLFTNAELLPTLLKVLANTPTVKYVIFDGEPGKDIVDKLHAVRETIQVFSLDKLRETGRALPKDSVAARLPKPDSTALIMYTSGSTGAPKGVCITHRNLIASVGAVYVLLGHHLTYEDSYLAYLPLAHVLEFIVEMCMLFAGMPSGYGRVKTLTDASVRNCKGDIGAFRPSIMVGVPAVWETIRKGILTKVNSGGTIKKSMFNGAMAAKKNNIPVLAALADSVVLSGVRAATGGRLRIALSGGAAISRETQEFLTTALVTVLQGYGMTESCGMCAILPPELMRYGSVGLPVPSIEIKFLDVPDAGYLSTNNPPQGEVCIRGPSVVKGYFKRPDLNSDETIFTKDGWMRTGDIGQWNSDGTLSLIDRLKNLIKLASGEYIALERLESIYKACNLVGNICVHATQEAKQPMAVIIPHEAHLRQFLEVKGINSSQPLDTLCHDLKVKEIVLKECNAVGKKNGFKPMELLQAVILTAEEWTPENGLVTAAQKIQRAKIAKLFRDEIEQVYKNQ</sequence>
<dbReference type="InterPro" id="IPR042099">
    <property type="entry name" value="ANL_N_sf"/>
</dbReference>
<dbReference type="OrthoDB" id="1700726at2759"/>
<dbReference type="AlphaFoldDB" id="A0A0C9XWK8"/>
<keyword evidence="3" id="KW-0547">Nucleotide-binding</keyword>
<dbReference type="SUPFAM" id="SSF56801">
    <property type="entry name" value="Acetyl-CoA synthetase-like"/>
    <property type="match status" value="1"/>
</dbReference>
<evidence type="ECO:0000256" key="4">
    <source>
        <dbReference type="ARBA" id="ARBA00022840"/>
    </source>
</evidence>
<evidence type="ECO:0000256" key="3">
    <source>
        <dbReference type="ARBA" id="ARBA00022741"/>
    </source>
</evidence>
<reference evidence="7 8" key="1">
    <citation type="submission" date="2014-04" db="EMBL/GenBank/DDBJ databases">
        <authorList>
            <consortium name="DOE Joint Genome Institute"/>
            <person name="Kuo A."/>
            <person name="Kohler A."/>
            <person name="Nagy L.G."/>
            <person name="Floudas D."/>
            <person name="Copeland A."/>
            <person name="Barry K.W."/>
            <person name="Cichocki N."/>
            <person name="Veneault-Fourrey C."/>
            <person name="LaButti K."/>
            <person name="Lindquist E.A."/>
            <person name="Lipzen A."/>
            <person name="Lundell T."/>
            <person name="Morin E."/>
            <person name="Murat C."/>
            <person name="Sun H."/>
            <person name="Tunlid A."/>
            <person name="Henrissat B."/>
            <person name="Grigoriev I.V."/>
            <person name="Hibbett D.S."/>
            <person name="Martin F."/>
            <person name="Nordberg H.P."/>
            <person name="Cantor M.N."/>
            <person name="Hua S.X."/>
        </authorList>
    </citation>
    <scope>NUCLEOTIDE SEQUENCE [LARGE SCALE GENOMIC DNA]</scope>
    <source>
        <strain evidence="7 8">LaAM-08-1</strain>
    </source>
</reference>
<dbReference type="GO" id="GO:0004467">
    <property type="term" value="F:long-chain fatty acid-CoA ligase activity"/>
    <property type="evidence" value="ECO:0007669"/>
    <property type="project" value="UniProtKB-EC"/>
</dbReference>
<dbReference type="STRING" id="1095629.A0A0C9XWK8"/>
<dbReference type="GO" id="GO:0005524">
    <property type="term" value="F:ATP binding"/>
    <property type="evidence" value="ECO:0007669"/>
    <property type="project" value="UniProtKB-KW"/>
</dbReference>
<feature type="domain" description="AMP-dependent synthetase/ligase" evidence="6">
    <location>
        <begin position="90"/>
        <end position="510"/>
    </location>
</feature>
<evidence type="ECO:0000313" key="8">
    <source>
        <dbReference type="Proteomes" id="UP000054477"/>
    </source>
</evidence>
<dbReference type="Pfam" id="PF00501">
    <property type="entry name" value="AMP-binding"/>
    <property type="match status" value="1"/>
</dbReference>
<dbReference type="PANTHER" id="PTHR43272:SF83">
    <property type="entry name" value="ACYL-COA SYNTHETASE LONG-CHAIN, ISOFORM J"/>
    <property type="match status" value="1"/>
</dbReference>
<evidence type="ECO:0000256" key="1">
    <source>
        <dbReference type="ARBA" id="ARBA00006432"/>
    </source>
</evidence>
<dbReference type="GO" id="GO:0035336">
    <property type="term" value="P:long-chain fatty-acyl-CoA metabolic process"/>
    <property type="evidence" value="ECO:0007669"/>
    <property type="project" value="TreeGrafter"/>
</dbReference>
<dbReference type="Proteomes" id="UP000054477">
    <property type="component" value="Unassembled WGS sequence"/>
</dbReference>
<proteinExistence type="inferred from homology"/>
<organism evidence="7 8">
    <name type="scientific">Laccaria amethystina LaAM-08-1</name>
    <dbReference type="NCBI Taxonomy" id="1095629"/>
    <lineage>
        <taxon>Eukaryota</taxon>
        <taxon>Fungi</taxon>
        <taxon>Dikarya</taxon>
        <taxon>Basidiomycota</taxon>
        <taxon>Agaricomycotina</taxon>
        <taxon>Agaricomycetes</taxon>
        <taxon>Agaricomycetidae</taxon>
        <taxon>Agaricales</taxon>
        <taxon>Agaricineae</taxon>
        <taxon>Hydnangiaceae</taxon>
        <taxon>Laccaria</taxon>
    </lineage>
</organism>
<dbReference type="PANTHER" id="PTHR43272">
    <property type="entry name" value="LONG-CHAIN-FATTY-ACID--COA LIGASE"/>
    <property type="match status" value="1"/>
</dbReference>
<evidence type="ECO:0000259" key="6">
    <source>
        <dbReference type="Pfam" id="PF00501"/>
    </source>
</evidence>
<name>A0A0C9XWK8_9AGAR</name>
<gene>
    <name evidence="7" type="ORF">K443DRAFT_82601</name>
</gene>
<dbReference type="InterPro" id="IPR000873">
    <property type="entry name" value="AMP-dep_synth/lig_dom"/>
</dbReference>
<accession>A0A0C9XWK8</accession>
<comment type="similarity">
    <text evidence="1">Belongs to the ATP-dependent AMP-binding enzyme family.</text>
</comment>
<dbReference type="GO" id="GO:0005811">
    <property type="term" value="C:lipid droplet"/>
    <property type="evidence" value="ECO:0007669"/>
    <property type="project" value="TreeGrafter"/>
</dbReference>
<keyword evidence="2" id="KW-0436">Ligase</keyword>
<reference evidence="8" key="2">
    <citation type="submission" date="2015-01" db="EMBL/GenBank/DDBJ databases">
        <title>Evolutionary Origins and Diversification of the Mycorrhizal Mutualists.</title>
        <authorList>
            <consortium name="DOE Joint Genome Institute"/>
            <consortium name="Mycorrhizal Genomics Consortium"/>
            <person name="Kohler A."/>
            <person name="Kuo A."/>
            <person name="Nagy L.G."/>
            <person name="Floudas D."/>
            <person name="Copeland A."/>
            <person name="Barry K.W."/>
            <person name="Cichocki N."/>
            <person name="Veneault-Fourrey C."/>
            <person name="LaButti K."/>
            <person name="Lindquist E.A."/>
            <person name="Lipzen A."/>
            <person name="Lundell T."/>
            <person name="Morin E."/>
            <person name="Murat C."/>
            <person name="Riley R."/>
            <person name="Ohm R."/>
            <person name="Sun H."/>
            <person name="Tunlid A."/>
            <person name="Henrissat B."/>
            <person name="Grigoriev I.V."/>
            <person name="Hibbett D.S."/>
            <person name="Martin F."/>
        </authorList>
    </citation>
    <scope>NUCLEOTIDE SEQUENCE [LARGE SCALE GENOMIC DNA]</scope>
    <source>
        <strain evidence="8">LaAM-08-1</strain>
    </source>
</reference>